<comment type="caution">
    <text evidence="2">The sequence shown here is derived from an EMBL/GenBank/DDBJ whole genome shotgun (WGS) entry which is preliminary data.</text>
</comment>
<keyword evidence="3" id="KW-1185">Reference proteome</keyword>
<feature type="compositionally biased region" description="Polar residues" evidence="1">
    <location>
        <begin position="39"/>
        <end position="59"/>
    </location>
</feature>
<gene>
    <name evidence="2" type="ORF">TcWFU_003878</name>
</gene>
<evidence type="ECO:0008006" key="4">
    <source>
        <dbReference type="Google" id="ProtNLM"/>
    </source>
</evidence>
<evidence type="ECO:0000313" key="2">
    <source>
        <dbReference type="EMBL" id="KAL5104246.1"/>
    </source>
</evidence>
<dbReference type="Proteomes" id="UP001651158">
    <property type="component" value="Unassembled WGS sequence"/>
</dbReference>
<name>A0ABR4Q3T9_9CEST</name>
<evidence type="ECO:0000256" key="1">
    <source>
        <dbReference type="SAM" id="MobiDB-lite"/>
    </source>
</evidence>
<accession>A0ABR4Q3T9</accession>
<sequence>MSVRERRCLLPILHALLISRAPCDDYHLRRIEETKYLSSDAPSKPTRASQHSLHCTSKSSIRKQPLRGSPSSSYKAGDCSVVFVDRVQMLVLQSRPALLFCDISPPLLERMCVALKVCRMMGDPLKVDQSIALSICLILRNSWQWSGLHTPSPSTSSVWESVQLVQVTSI</sequence>
<dbReference type="EMBL" id="JAKROA010000013">
    <property type="protein sequence ID" value="KAL5104246.1"/>
    <property type="molecule type" value="Genomic_DNA"/>
</dbReference>
<evidence type="ECO:0000313" key="3">
    <source>
        <dbReference type="Proteomes" id="UP001651158"/>
    </source>
</evidence>
<proteinExistence type="predicted"/>
<protein>
    <recommendedName>
        <fullName evidence="4">Secreted protein</fullName>
    </recommendedName>
</protein>
<feature type="region of interest" description="Disordered" evidence="1">
    <location>
        <begin position="39"/>
        <end position="72"/>
    </location>
</feature>
<organism evidence="2 3">
    <name type="scientific">Taenia crassiceps</name>
    <dbReference type="NCBI Taxonomy" id="6207"/>
    <lineage>
        <taxon>Eukaryota</taxon>
        <taxon>Metazoa</taxon>
        <taxon>Spiralia</taxon>
        <taxon>Lophotrochozoa</taxon>
        <taxon>Platyhelminthes</taxon>
        <taxon>Cestoda</taxon>
        <taxon>Eucestoda</taxon>
        <taxon>Cyclophyllidea</taxon>
        <taxon>Taeniidae</taxon>
        <taxon>Taenia</taxon>
    </lineage>
</organism>
<reference evidence="2 3" key="1">
    <citation type="journal article" date="2022" name="Front. Cell. Infect. Microbiol.">
        <title>The Genomes of Two Strains of Taenia crassiceps the Animal Model for the Study of Human Cysticercosis.</title>
        <authorList>
            <person name="Bobes R.J."/>
            <person name="Estrada K."/>
            <person name="Rios-Valencia D.G."/>
            <person name="Calderon-Gallegos A."/>
            <person name="de la Torre P."/>
            <person name="Carrero J.C."/>
            <person name="Sanchez-Flores A."/>
            <person name="Laclette J.P."/>
        </authorList>
    </citation>
    <scope>NUCLEOTIDE SEQUENCE [LARGE SCALE GENOMIC DNA]</scope>
    <source>
        <strain evidence="2">WFUcys</strain>
    </source>
</reference>